<dbReference type="InterPro" id="IPR013083">
    <property type="entry name" value="Znf_RING/FYVE/PHD"/>
</dbReference>
<dbReference type="PROSITE" id="PS50271">
    <property type="entry name" value="ZF_UBP"/>
    <property type="match status" value="1"/>
</dbReference>
<dbReference type="SUPFAM" id="SSF52540">
    <property type="entry name" value="P-loop containing nucleoside triphosphate hydrolases"/>
    <property type="match status" value="2"/>
</dbReference>
<protein>
    <submittedName>
        <fullName evidence="10">Uncharacterized protein</fullName>
    </submittedName>
</protein>
<dbReference type="InterPro" id="IPR027417">
    <property type="entry name" value="P-loop_NTPase"/>
</dbReference>
<evidence type="ECO:0000313" key="11">
    <source>
        <dbReference type="Proteomes" id="UP001153954"/>
    </source>
</evidence>
<dbReference type="GO" id="GO:0061630">
    <property type="term" value="F:ubiquitin protein ligase activity"/>
    <property type="evidence" value="ECO:0007669"/>
    <property type="project" value="TreeGrafter"/>
</dbReference>
<evidence type="ECO:0000313" key="10">
    <source>
        <dbReference type="EMBL" id="CAH2094169.1"/>
    </source>
</evidence>
<feature type="region of interest" description="Disordered" evidence="6">
    <location>
        <begin position="1258"/>
        <end position="1289"/>
    </location>
</feature>
<keyword evidence="5" id="KW-0175">Coiled coil</keyword>
<feature type="compositionally biased region" description="Basic and acidic residues" evidence="6">
    <location>
        <begin position="671"/>
        <end position="693"/>
    </location>
</feature>
<feature type="compositionally biased region" description="Basic and acidic residues" evidence="6">
    <location>
        <begin position="26"/>
        <end position="40"/>
    </location>
</feature>
<feature type="compositionally biased region" description="Acidic residues" evidence="6">
    <location>
        <begin position="272"/>
        <end position="282"/>
    </location>
</feature>
<proteinExistence type="predicted"/>
<feature type="domain" description="RING-type" evidence="7">
    <location>
        <begin position="214"/>
        <end position="254"/>
    </location>
</feature>
<sequence length="1478" mass="162245">MSVSLCVLRIEVDEELAEMDNSAEVEQAKEQKKKDRGSRDSKVITVETYASVLMGPNSVSGILPTSSRRSPREGSTSEDDNTISFFCGNPLVEVTKGVLHLYKENELKEAEEAKTLCLLSVPGALGAADLLAFAAACQEDISHVRVLRDGSPDHYMALLTFRTCQSARDFHSAFSGVPYSSLEPQALCHMAWVSRVEWARHGAAPPSHTELPTCPVCLERMDESVAGVLSVQCAHAFHAECLVRWRDARCPVCRCAQTPEPRERAVCAECESEREGEEETEDENKHVTEGGAEGEGGAGGAGGAEGLDSGSLWICLICGHVGCGRYERGHAAKHFLASNHTYALQLGSNRVWDYAGDNFVHRLVQNKADGKLVAAEGAGAPPDDKLDAAQLEFTYILTRQLDAQRAYYEQRVAEKRANNNAPSQPTHSRIMQSSPSEEIRGGEVGIKTRCVALFMDSGVERIGICFCRPETRDRLAISPGLALLIKGSTQKTSIKRTKIEALAQEQEGDSTYRIIRLKSKLIVLFEWGEISAFAQSSVWLKRLSEIPGGIPGRISVDSMRVGYDRGNVSDRYGCLMASKNSEVIVYEDRGEDLGYLRPKSITPSPPASRTVDEPTLSGSERLQLRVEVQKAEQLNKRAAPESRPSSMSVATFIHATISPKQGMLPHHASPKRAEQGERQAEALNRFTKDDSPRHPKASPAARTRADMGQVSPPRLRPASTPLQHAENALIEFLAITKANREVSLAICNKIMQTYQYDHQRLLEAQLEEAEAAIYNSETRQVLKGKMSGKYMAAYNTTAGFVSAVESEGKDEEPQTFATPEGDPVVVVARCTKIMLGDRILQMAKTISNDREAGLLSVTWGLPSLEWINGVPGCGKTTRIVGDFDEDTEVVITTTVEAAKDLKEKLAHRYGNKAKQKVRTMASVLVNGFREGSTITRLTVDEALMNHFGAIVMAARLSGAEKVILIGDINQLPYIDRDNLFEMRYCRPTLLTTISCELSCTHRNPKDVAFAISEVYETMYSSSAKIRSLRVESLTGARIPVGRDRTLYLVFTQDEKKLLTDQGYGSGEGSRVLTIHEAQGQTYEDVIVLQTKAERLRIHDSVSHAVVAVTRHTNTCVYYTDDCDDAIGRFVARATQTTEKEILEHSLKMAIHHRDTAVIESVLDMLTKSIGRGRAARRQAGRGAARVHLHPHAPAGRAARLLRAARRRVSPPLVLPANYLIPAEGAGAPPDDKLDAAQLEFTYILTRQLDAQRAYYEQRVADSSSPTSSRASWTRSAPTTSSASPSESPPLVLPANYLIPAEGAGAPPDDKLDAAQLEFTYILTRQLDAQRAYYEQRVAEVERQRAAERGAAEGRAEATEGEAAALRAQLAALRRDHAALERRLQHLTAKVSSLQGALAEERGLAAAMARAHAQWQERAAQRESAFTAEVADLKEQLRDVMFFVEARGQLQQAAGASQEEIATASVTVQPPAKPRRRRR</sequence>
<dbReference type="CDD" id="cd16457">
    <property type="entry name" value="RING-H2_BRAP2"/>
    <property type="match status" value="1"/>
</dbReference>
<evidence type="ECO:0000256" key="1">
    <source>
        <dbReference type="ARBA" id="ARBA00022723"/>
    </source>
</evidence>
<organism evidence="10 11">
    <name type="scientific">Euphydryas editha</name>
    <name type="common">Edith's checkerspot</name>
    <dbReference type="NCBI Taxonomy" id="104508"/>
    <lineage>
        <taxon>Eukaryota</taxon>
        <taxon>Metazoa</taxon>
        <taxon>Ecdysozoa</taxon>
        <taxon>Arthropoda</taxon>
        <taxon>Hexapoda</taxon>
        <taxon>Insecta</taxon>
        <taxon>Pterygota</taxon>
        <taxon>Neoptera</taxon>
        <taxon>Endopterygota</taxon>
        <taxon>Lepidoptera</taxon>
        <taxon>Glossata</taxon>
        <taxon>Ditrysia</taxon>
        <taxon>Papilionoidea</taxon>
        <taxon>Nymphalidae</taxon>
        <taxon>Nymphalinae</taxon>
        <taxon>Euphydryas</taxon>
    </lineage>
</organism>
<feature type="region of interest" description="Disordered" evidence="6">
    <location>
        <begin position="272"/>
        <end position="302"/>
    </location>
</feature>
<dbReference type="Gene3D" id="3.40.50.300">
    <property type="entry name" value="P-loop containing nucleotide triphosphate hydrolases"/>
    <property type="match status" value="2"/>
</dbReference>
<evidence type="ECO:0000256" key="3">
    <source>
        <dbReference type="ARBA" id="ARBA00022833"/>
    </source>
</evidence>
<dbReference type="PROSITE" id="PS51657">
    <property type="entry name" value="PSRV_HELICASE"/>
    <property type="match status" value="1"/>
</dbReference>
<keyword evidence="3" id="KW-0862">Zinc</keyword>
<name>A0AAU9U5J9_EUPED</name>
<dbReference type="SUPFAM" id="SSF57850">
    <property type="entry name" value="RING/U-box"/>
    <property type="match status" value="2"/>
</dbReference>
<evidence type="ECO:0000256" key="4">
    <source>
        <dbReference type="PROSITE-ProRule" id="PRU00502"/>
    </source>
</evidence>
<feature type="region of interest" description="Disordered" evidence="6">
    <location>
        <begin position="1454"/>
        <end position="1478"/>
    </location>
</feature>
<dbReference type="InterPro" id="IPR047243">
    <property type="entry name" value="RING-H2_BRAP2"/>
</dbReference>
<feature type="region of interest" description="Disordered" evidence="6">
    <location>
        <begin position="595"/>
        <end position="621"/>
    </location>
</feature>
<reference evidence="10" key="1">
    <citation type="submission" date="2022-03" db="EMBL/GenBank/DDBJ databases">
        <authorList>
            <person name="Tunstrom K."/>
        </authorList>
    </citation>
    <scope>NUCLEOTIDE SEQUENCE</scope>
</reference>
<accession>A0AAU9U5J9</accession>
<dbReference type="InterPro" id="IPR001841">
    <property type="entry name" value="Znf_RING"/>
</dbReference>
<evidence type="ECO:0000256" key="2">
    <source>
        <dbReference type="ARBA" id="ARBA00022771"/>
    </source>
</evidence>
<dbReference type="PROSITE" id="PS50089">
    <property type="entry name" value="ZF_RING_2"/>
    <property type="match status" value="1"/>
</dbReference>
<dbReference type="Proteomes" id="UP001153954">
    <property type="component" value="Unassembled WGS sequence"/>
</dbReference>
<feature type="region of interest" description="Disordered" evidence="6">
    <location>
        <begin position="21"/>
        <end position="40"/>
    </location>
</feature>
<dbReference type="SMART" id="SM00184">
    <property type="entry name" value="RING"/>
    <property type="match status" value="1"/>
</dbReference>
<dbReference type="InterPro" id="IPR027351">
    <property type="entry name" value="(+)RNA_virus_helicase_core_dom"/>
</dbReference>
<keyword evidence="1" id="KW-0479">Metal-binding</keyword>
<evidence type="ECO:0000256" key="6">
    <source>
        <dbReference type="SAM" id="MobiDB-lite"/>
    </source>
</evidence>
<dbReference type="Pfam" id="PF13639">
    <property type="entry name" value="zf-RING_2"/>
    <property type="match status" value="1"/>
</dbReference>
<dbReference type="PANTHER" id="PTHR24007:SF7">
    <property type="entry name" value="BRCA1-ASSOCIATED PROTEIN"/>
    <property type="match status" value="1"/>
</dbReference>
<keyword evidence="2 4" id="KW-0863">Zinc-finger</keyword>
<dbReference type="GO" id="GO:0005524">
    <property type="term" value="F:ATP binding"/>
    <property type="evidence" value="ECO:0007669"/>
    <property type="project" value="InterPro"/>
</dbReference>
<dbReference type="Gene3D" id="3.30.40.10">
    <property type="entry name" value="Zinc/RING finger domain, C3HC4 (zinc finger)"/>
    <property type="match status" value="2"/>
</dbReference>
<feature type="compositionally biased region" description="Polar residues" evidence="6">
    <location>
        <begin position="418"/>
        <end position="436"/>
    </location>
</feature>
<dbReference type="GO" id="GO:0008270">
    <property type="term" value="F:zinc ion binding"/>
    <property type="evidence" value="ECO:0007669"/>
    <property type="project" value="UniProtKB-KW"/>
</dbReference>
<dbReference type="EMBL" id="CAKOGL010000013">
    <property type="protein sequence ID" value="CAH2094169.1"/>
    <property type="molecule type" value="Genomic_DNA"/>
</dbReference>
<comment type="caution">
    <text evidence="10">The sequence shown here is derived from an EMBL/GenBank/DDBJ whole genome shotgun (WGS) entry which is preliminary data.</text>
</comment>
<feature type="domain" description="(+)RNA virus helicase C-terminal" evidence="9">
    <location>
        <begin position="835"/>
        <end position="1153"/>
    </location>
</feature>
<feature type="region of interest" description="Disordered" evidence="6">
    <location>
        <begin position="60"/>
        <end position="81"/>
    </location>
</feature>
<evidence type="ECO:0000259" key="8">
    <source>
        <dbReference type="PROSITE" id="PS50271"/>
    </source>
</evidence>
<feature type="coiled-coil region" evidence="5">
    <location>
        <begin position="1355"/>
        <end position="1396"/>
    </location>
</feature>
<dbReference type="GO" id="GO:0007265">
    <property type="term" value="P:Ras protein signal transduction"/>
    <property type="evidence" value="ECO:0007669"/>
    <property type="project" value="TreeGrafter"/>
</dbReference>
<gene>
    <name evidence="10" type="ORF">EEDITHA_LOCUS9761</name>
</gene>
<feature type="compositionally biased region" description="Low complexity" evidence="6">
    <location>
        <begin position="1262"/>
        <end position="1285"/>
    </location>
</feature>
<dbReference type="PANTHER" id="PTHR24007">
    <property type="entry name" value="BRCA1-ASSOCIATED PROTEIN"/>
    <property type="match status" value="1"/>
</dbReference>
<keyword evidence="11" id="KW-1185">Reference proteome</keyword>
<evidence type="ECO:0000259" key="7">
    <source>
        <dbReference type="PROSITE" id="PS50089"/>
    </source>
</evidence>
<dbReference type="Pfam" id="PF02148">
    <property type="entry name" value="zf-UBP"/>
    <property type="match status" value="1"/>
</dbReference>
<feature type="compositionally biased region" description="Gly residues" evidence="6">
    <location>
        <begin position="291"/>
        <end position="302"/>
    </location>
</feature>
<dbReference type="GO" id="GO:0005737">
    <property type="term" value="C:cytoplasm"/>
    <property type="evidence" value="ECO:0007669"/>
    <property type="project" value="TreeGrafter"/>
</dbReference>
<feature type="region of interest" description="Disordered" evidence="6">
    <location>
        <begin position="415"/>
        <end position="438"/>
    </location>
</feature>
<evidence type="ECO:0000259" key="9">
    <source>
        <dbReference type="PROSITE" id="PS51657"/>
    </source>
</evidence>
<dbReference type="Pfam" id="PF07576">
    <property type="entry name" value="BRAP2"/>
    <property type="match status" value="1"/>
</dbReference>
<dbReference type="InterPro" id="IPR001607">
    <property type="entry name" value="Znf_UBP"/>
</dbReference>
<feature type="domain" description="UBP-type" evidence="8">
    <location>
        <begin position="248"/>
        <end position="379"/>
    </location>
</feature>
<feature type="region of interest" description="Disordered" evidence="6">
    <location>
        <begin position="658"/>
        <end position="712"/>
    </location>
</feature>
<dbReference type="GO" id="GO:0016567">
    <property type="term" value="P:protein ubiquitination"/>
    <property type="evidence" value="ECO:0007669"/>
    <property type="project" value="TreeGrafter"/>
</dbReference>
<evidence type="ECO:0000256" key="5">
    <source>
        <dbReference type="SAM" id="Coils"/>
    </source>
</evidence>
<dbReference type="Pfam" id="PF01443">
    <property type="entry name" value="Viral_helicase1"/>
    <property type="match status" value="1"/>
</dbReference>
<dbReference type="SMART" id="SM00290">
    <property type="entry name" value="ZnF_UBP"/>
    <property type="match status" value="1"/>
</dbReference>
<dbReference type="InterPro" id="IPR011422">
    <property type="entry name" value="BRAP2/ETP1_RRM"/>
</dbReference>